<feature type="region of interest" description="Disordered" evidence="1">
    <location>
        <begin position="386"/>
        <end position="495"/>
    </location>
</feature>
<dbReference type="SMART" id="SM00581">
    <property type="entry name" value="PSP"/>
    <property type="match status" value="1"/>
</dbReference>
<feature type="compositionally biased region" description="Acidic residues" evidence="1">
    <location>
        <begin position="397"/>
        <end position="420"/>
    </location>
</feature>
<dbReference type="Pfam" id="PF04037">
    <property type="entry name" value="DUF382"/>
    <property type="match status" value="1"/>
</dbReference>
<dbReference type="GO" id="GO:0005634">
    <property type="term" value="C:nucleus"/>
    <property type="evidence" value="ECO:0007669"/>
    <property type="project" value="InterPro"/>
</dbReference>
<evidence type="ECO:0000313" key="3">
    <source>
        <dbReference type="EMBL" id="PWY99260.1"/>
    </source>
</evidence>
<feature type="region of interest" description="Disordered" evidence="1">
    <location>
        <begin position="517"/>
        <end position="553"/>
    </location>
</feature>
<feature type="region of interest" description="Disordered" evidence="1">
    <location>
        <begin position="1"/>
        <end position="70"/>
    </location>
</feature>
<name>A0A317XPQ2_9BASI</name>
<feature type="compositionally biased region" description="Basic and acidic residues" evidence="1">
    <location>
        <begin position="424"/>
        <end position="443"/>
    </location>
</feature>
<gene>
    <name evidence="3" type="ORF">BCV70DRAFT_200842</name>
</gene>
<protein>
    <submittedName>
        <fullName evidence="3">DUF382-domain-containing protein</fullName>
    </submittedName>
</protein>
<feature type="compositionally biased region" description="Basic and acidic residues" evidence="1">
    <location>
        <begin position="464"/>
        <end position="474"/>
    </location>
</feature>
<proteinExistence type="predicted"/>
<dbReference type="Proteomes" id="UP000246740">
    <property type="component" value="Unassembled WGS sequence"/>
</dbReference>
<dbReference type="InterPro" id="IPR007180">
    <property type="entry name" value="DUF382"/>
</dbReference>
<dbReference type="STRING" id="1882483.A0A317XPQ2"/>
<dbReference type="PANTHER" id="PTHR12785:SF6">
    <property type="entry name" value="SPLICING FACTOR 3B SUBUNIT 2"/>
    <property type="match status" value="1"/>
</dbReference>
<dbReference type="InterPro" id="IPR006568">
    <property type="entry name" value="PSP_pro-rich"/>
</dbReference>
<evidence type="ECO:0000256" key="1">
    <source>
        <dbReference type="SAM" id="MobiDB-lite"/>
    </source>
</evidence>
<feature type="domain" description="PSP proline-rich" evidence="2">
    <location>
        <begin position="295"/>
        <end position="348"/>
    </location>
</feature>
<dbReference type="PANTHER" id="PTHR12785">
    <property type="entry name" value="SPLICING FACTOR 3B"/>
    <property type="match status" value="1"/>
</dbReference>
<evidence type="ECO:0000259" key="2">
    <source>
        <dbReference type="SMART" id="SM00581"/>
    </source>
</evidence>
<reference evidence="3 4" key="1">
    <citation type="journal article" date="2018" name="Mol. Biol. Evol.">
        <title>Broad Genomic Sampling Reveals a Smut Pathogenic Ancestry of the Fungal Clade Ustilaginomycotina.</title>
        <authorList>
            <person name="Kijpornyongpan T."/>
            <person name="Mondo S.J."/>
            <person name="Barry K."/>
            <person name="Sandor L."/>
            <person name="Lee J."/>
            <person name="Lipzen A."/>
            <person name="Pangilinan J."/>
            <person name="LaButti K."/>
            <person name="Hainaut M."/>
            <person name="Henrissat B."/>
            <person name="Grigoriev I.V."/>
            <person name="Spatafora J.W."/>
            <person name="Aime M.C."/>
        </authorList>
    </citation>
    <scope>NUCLEOTIDE SEQUENCE [LARGE SCALE GENOMIC DNA]</scope>
    <source>
        <strain evidence="3 4">MCA 3645</strain>
    </source>
</reference>
<sequence>MAAADTAAAAQPNGHLPLTKNAKRRLKKKQQHHHQQQPADSATASTSALVPDEDEKDVKPDIPALRDAVAGPSSFVTEAATIQIDPESEAYKAFSNVFSRFQPTLSASDGQGEDAPQKGEVIYSDDDVESDADASDSEDKVTLSKRKQKKLQRLSVAELKQLVRKPEVVEWTDVTANDPRLLVHLKCLRNSVPVPPHWAQKRDYLQNKRGIEKPAYQLPDYIADTGIATMKDALKEKEAESTLKQKTRDRVQPKMGKMDIDYQKLYDAFFKFQSRPKLTAFGDTYYEGKEFETKFKDKRPGHLSDELTEALSIPPLAPPPWLIAMQRYGPPPSYPHLKIPGLNAPIPQGASWGFHPGGWGRPPVDEYGNPLYGDVLGSAAALENNPLADPIQKDPWGELEPEEYESDQEEEEEEEQDEQQGPESGRHEMAADDDHEEMPRDVPIDGLQSVSSLGGGVQTPSFLELRKDVRRGALGDEDSSGPVGETGQRQLYHVLPERQVSATAAASSRFMGSERVYDMSSYSSAPTSGPGPGPGPVSGGPPILGTDRGTKRKADTVNLSINPDQLDLDPNSKTHLAQQYDQLRKSAAANQYNQPEAGDFHEFKSQRDSRSFAPHASRR</sequence>
<dbReference type="FunCoup" id="A0A317XPQ2">
    <property type="interactions" value="119"/>
</dbReference>
<dbReference type="EMBL" id="KZ819195">
    <property type="protein sequence ID" value="PWY99260.1"/>
    <property type="molecule type" value="Genomic_DNA"/>
</dbReference>
<evidence type="ECO:0000313" key="4">
    <source>
        <dbReference type="Proteomes" id="UP000246740"/>
    </source>
</evidence>
<accession>A0A317XPQ2</accession>
<feature type="compositionally biased region" description="Acidic residues" evidence="1">
    <location>
        <begin position="123"/>
        <end position="136"/>
    </location>
</feature>
<dbReference type="AlphaFoldDB" id="A0A317XPQ2"/>
<feature type="compositionally biased region" description="Basic and acidic residues" evidence="1">
    <location>
        <begin position="598"/>
        <end position="610"/>
    </location>
</feature>
<feature type="region of interest" description="Disordered" evidence="1">
    <location>
        <begin position="105"/>
        <end position="141"/>
    </location>
</feature>
<feature type="compositionally biased region" description="Low complexity" evidence="1">
    <location>
        <begin position="1"/>
        <end position="10"/>
    </location>
</feature>
<feature type="region of interest" description="Disordered" evidence="1">
    <location>
        <begin position="594"/>
        <end position="619"/>
    </location>
</feature>
<feature type="compositionally biased region" description="Basic residues" evidence="1">
    <location>
        <begin position="21"/>
        <end position="35"/>
    </location>
</feature>
<dbReference type="Pfam" id="PF04046">
    <property type="entry name" value="PSP"/>
    <property type="match status" value="1"/>
</dbReference>
<dbReference type="InParanoid" id="A0A317XPQ2"/>
<keyword evidence="4" id="KW-1185">Reference proteome</keyword>
<dbReference type="InterPro" id="IPR052584">
    <property type="entry name" value="U2_snRNP_Complex_Component"/>
</dbReference>
<organism evidence="3 4">
    <name type="scientific">Testicularia cyperi</name>
    <dbReference type="NCBI Taxonomy" id="1882483"/>
    <lineage>
        <taxon>Eukaryota</taxon>
        <taxon>Fungi</taxon>
        <taxon>Dikarya</taxon>
        <taxon>Basidiomycota</taxon>
        <taxon>Ustilaginomycotina</taxon>
        <taxon>Ustilaginomycetes</taxon>
        <taxon>Ustilaginales</taxon>
        <taxon>Anthracoideaceae</taxon>
        <taxon>Testicularia</taxon>
    </lineage>
</organism>
<dbReference type="OrthoDB" id="10260794at2759"/>
<feature type="compositionally biased region" description="Polar residues" evidence="1">
    <location>
        <begin position="38"/>
        <end position="48"/>
    </location>
</feature>